<evidence type="ECO:0000313" key="4">
    <source>
        <dbReference type="Proteomes" id="UP001589619"/>
    </source>
</evidence>
<evidence type="ECO:0000313" key="3">
    <source>
        <dbReference type="EMBL" id="MFB9753665.1"/>
    </source>
</evidence>
<dbReference type="Pfam" id="PF13473">
    <property type="entry name" value="Cupredoxin_1"/>
    <property type="match status" value="1"/>
</dbReference>
<evidence type="ECO:0000256" key="1">
    <source>
        <dbReference type="SAM" id="Phobius"/>
    </source>
</evidence>
<feature type="transmembrane region" description="Helical" evidence="1">
    <location>
        <begin position="25"/>
        <end position="42"/>
    </location>
</feature>
<dbReference type="SUPFAM" id="SSF49503">
    <property type="entry name" value="Cupredoxins"/>
    <property type="match status" value="1"/>
</dbReference>
<dbReference type="InterPro" id="IPR028096">
    <property type="entry name" value="EfeO_Cupredoxin"/>
</dbReference>
<dbReference type="Proteomes" id="UP001589619">
    <property type="component" value="Unassembled WGS sequence"/>
</dbReference>
<keyword evidence="1" id="KW-1133">Transmembrane helix</keyword>
<feature type="domain" description="EfeO-type cupredoxin-like" evidence="2">
    <location>
        <begin position="79"/>
        <end position="150"/>
    </location>
</feature>
<accession>A0ABV5VZV6</accession>
<comment type="caution">
    <text evidence="3">The sequence shown here is derived from an EMBL/GenBank/DDBJ whole genome shotgun (WGS) entry which is preliminary data.</text>
</comment>
<organism evidence="3 4">
    <name type="scientific">Paenibacillus hodogayensis</name>
    <dbReference type="NCBI Taxonomy" id="279208"/>
    <lineage>
        <taxon>Bacteria</taxon>
        <taxon>Bacillati</taxon>
        <taxon>Bacillota</taxon>
        <taxon>Bacilli</taxon>
        <taxon>Bacillales</taxon>
        <taxon>Paenibacillaceae</taxon>
        <taxon>Paenibacillus</taxon>
    </lineage>
</organism>
<proteinExistence type="predicted"/>
<sequence>MANGPWRSPTRKQSFPAIFVLRRKYVLLAVGVLLMATAYGLYARQQHAAAVTGTVGEERTIHMVTGEFKATKPDGTVLEAYRWDPGTVFVRKGERVKLTINGINGVSHPFIVEGLGLKGEVKQGQETSVSFKADKPGIYRIICLTHPDAAHNGPMIGYIVVQ</sequence>
<keyword evidence="4" id="KW-1185">Reference proteome</keyword>
<dbReference type="Gene3D" id="2.60.40.420">
    <property type="entry name" value="Cupredoxins - blue copper proteins"/>
    <property type="match status" value="1"/>
</dbReference>
<evidence type="ECO:0000259" key="2">
    <source>
        <dbReference type="Pfam" id="PF13473"/>
    </source>
</evidence>
<dbReference type="RefSeq" id="WP_344914738.1">
    <property type="nucleotide sequence ID" value="NZ_BAAAYO010000014.1"/>
</dbReference>
<protein>
    <submittedName>
        <fullName evidence="3">Cupredoxin domain-containing protein</fullName>
    </submittedName>
</protein>
<gene>
    <name evidence="3" type="ORF">ACFFNY_19025</name>
</gene>
<reference evidence="3 4" key="1">
    <citation type="submission" date="2024-09" db="EMBL/GenBank/DDBJ databases">
        <authorList>
            <person name="Sun Q."/>
            <person name="Mori K."/>
        </authorList>
    </citation>
    <scope>NUCLEOTIDE SEQUENCE [LARGE SCALE GENOMIC DNA]</scope>
    <source>
        <strain evidence="3 4">JCM 12520</strain>
    </source>
</reference>
<keyword evidence="1" id="KW-0812">Transmembrane</keyword>
<dbReference type="EMBL" id="JBHMAG010000013">
    <property type="protein sequence ID" value="MFB9753665.1"/>
    <property type="molecule type" value="Genomic_DNA"/>
</dbReference>
<dbReference type="InterPro" id="IPR008972">
    <property type="entry name" value="Cupredoxin"/>
</dbReference>
<name>A0ABV5VZV6_9BACL</name>
<keyword evidence="1" id="KW-0472">Membrane</keyword>